<feature type="region of interest" description="Disordered" evidence="1">
    <location>
        <begin position="427"/>
        <end position="452"/>
    </location>
</feature>
<dbReference type="EMBL" id="CCKQ01019166">
    <property type="protein sequence ID" value="CDW91180.1"/>
    <property type="molecule type" value="Genomic_DNA"/>
</dbReference>
<feature type="compositionally biased region" description="Basic and acidic residues" evidence="1">
    <location>
        <begin position="575"/>
        <end position="590"/>
    </location>
</feature>
<proteinExistence type="predicted"/>
<dbReference type="Proteomes" id="UP000039865">
    <property type="component" value="Unassembled WGS sequence"/>
</dbReference>
<sequence>MQAAEQKIVKIGIIIEFNQYSRHSQVSSITDSYENGDILQQFLLKQQFRVDRINHGTQLQSPMKFIDLLDNLFDEHLEHVRAIENHVCFFVYARCQSIVPKGSEVIEIFDPNGYRFQIEKRIKQFADMKNCATYIYLECPRSNPKNLPQSKKVIEQIDLDQAQGLLLIQYCFAQGQSWDNEQDQSRKDKFKSFVENLRDFKLVDFMDFFKNFPNTSIIGRSDLKIVFDKCLIQRPFQEAIQQNIEMVIPEKVVKQSLNLIFQQQQVPANDQILQLQEEIKLLKSQLNESEQNNQKLVEQLESIKTEKDIQIDSYVQRIKILENDLEVKSQEIQNNSREQSKHKMSIQSDNSQMEKTIKKLEKKNEKLNQKVKDYKQKIKSDKEDYQKRIADIQDNILKKLNFNGGITEGQDHQTIHHDVSFIQRHSTMKQVREQSNQSNGNISNLDKSRDEDSLNLMNRQQVIRGRQFEEKKFGHQIQNKNEENFNLFERIKSSNQNSDAQQIIINRIAKANSTSARSNEFLQDKEEFKRDFEQQLFKEFQQKQKQEEEDRMLAKFLHEEERKQIEQNRQQQFKTQEEKNIHSNPRDDHNQSLITLPIDIKGLEVSQIIKEEETDMIKTQLKQQATFQKLYDNEADQNFDKLTKVLEGKKNLIFLVRAKNSQGIIVGRFGVYISIEYKAQEEKSYKDSQAFIFSIDKKMILEQIDPFQNNVSFGPSKIISLGSQIVFNKKAIHQQLDLVLIKNSEVKKCTNNIGQSFQLPNGENPKILTSCPMFQIERLEVFQMIN</sequence>
<dbReference type="InParanoid" id="A0A078B9H4"/>
<name>A0A078B9H4_STYLE</name>
<reference evidence="2 3" key="1">
    <citation type="submission" date="2014-06" db="EMBL/GenBank/DDBJ databases">
        <authorList>
            <person name="Swart Estienne"/>
        </authorList>
    </citation>
    <scope>NUCLEOTIDE SEQUENCE [LARGE SCALE GENOMIC DNA]</scope>
    <source>
        <strain evidence="2 3">130c</strain>
    </source>
</reference>
<feature type="region of interest" description="Disordered" evidence="1">
    <location>
        <begin position="331"/>
        <end position="353"/>
    </location>
</feature>
<feature type="region of interest" description="Disordered" evidence="1">
    <location>
        <begin position="567"/>
        <end position="591"/>
    </location>
</feature>
<feature type="compositionally biased region" description="Polar residues" evidence="1">
    <location>
        <begin position="427"/>
        <end position="445"/>
    </location>
</feature>
<accession>A0A078B9H4</accession>
<evidence type="ECO:0000313" key="2">
    <source>
        <dbReference type="EMBL" id="CDW91180.1"/>
    </source>
</evidence>
<evidence type="ECO:0000313" key="3">
    <source>
        <dbReference type="Proteomes" id="UP000039865"/>
    </source>
</evidence>
<gene>
    <name evidence="2" type="primary">Contig11110.g11873</name>
    <name evidence="2" type="ORF">STYLEM_20332</name>
</gene>
<evidence type="ECO:0000256" key="1">
    <source>
        <dbReference type="SAM" id="MobiDB-lite"/>
    </source>
</evidence>
<organism evidence="2 3">
    <name type="scientific">Stylonychia lemnae</name>
    <name type="common">Ciliate</name>
    <dbReference type="NCBI Taxonomy" id="5949"/>
    <lineage>
        <taxon>Eukaryota</taxon>
        <taxon>Sar</taxon>
        <taxon>Alveolata</taxon>
        <taxon>Ciliophora</taxon>
        <taxon>Intramacronucleata</taxon>
        <taxon>Spirotrichea</taxon>
        <taxon>Stichotrichia</taxon>
        <taxon>Sporadotrichida</taxon>
        <taxon>Oxytrichidae</taxon>
        <taxon>Stylonychinae</taxon>
        <taxon>Stylonychia</taxon>
    </lineage>
</organism>
<protein>
    <submittedName>
        <fullName evidence="2">Uncharacterized protein</fullName>
    </submittedName>
</protein>
<dbReference type="AlphaFoldDB" id="A0A078B9H4"/>
<keyword evidence="3" id="KW-1185">Reference proteome</keyword>